<protein>
    <recommendedName>
        <fullName evidence="4">AAA+ ATPase domain-containing protein</fullName>
    </recommendedName>
</protein>
<evidence type="ECO:0000313" key="3">
    <source>
        <dbReference type="Proteomes" id="UP001222325"/>
    </source>
</evidence>
<reference evidence="2" key="1">
    <citation type="submission" date="2023-03" db="EMBL/GenBank/DDBJ databases">
        <title>Massive genome expansion in bonnet fungi (Mycena s.s.) driven by repeated elements and novel gene families across ecological guilds.</title>
        <authorList>
            <consortium name="Lawrence Berkeley National Laboratory"/>
            <person name="Harder C.B."/>
            <person name="Miyauchi S."/>
            <person name="Viragh M."/>
            <person name="Kuo A."/>
            <person name="Thoen E."/>
            <person name="Andreopoulos B."/>
            <person name="Lu D."/>
            <person name="Skrede I."/>
            <person name="Drula E."/>
            <person name="Henrissat B."/>
            <person name="Morin E."/>
            <person name="Kohler A."/>
            <person name="Barry K."/>
            <person name="LaButti K."/>
            <person name="Morin E."/>
            <person name="Salamov A."/>
            <person name="Lipzen A."/>
            <person name="Mereny Z."/>
            <person name="Hegedus B."/>
            <person name="Baldrian P."/>
            <person name="Stursova M."/>
            <person name="Weitz H."/>
            <person name="Taylor A."/>
            <person name="Grigoriev I.V."/>
            <person name="Nagy L.G."/>
            <person name="Martin F."/>
            <person name="Kauserud H."/>
        </authorList>
    </citation>
    <scope>NUCLEOTIDE SEQUENCE</scope>
    <source>
        <strain evidence="2">CBHHK173m</strain>
    </source>
</reference>
<feature type="region of interest" description="Disordered" evidence="1">
    <location>
        <begin position="195"/>
        <end position="245"/>
    </location>
</feature>
<feature type="compositionally biased region" description="Acidic residues" evidence="1">
    <location>
        <begin position="394"/>
        <end position="405"/>
    </location>
</feature>
<dbReference type="AlphaFoldDB" id="A0AAD6XVD7"/>
<feature type="compositionally biased region" description="Polar residues" evidence="1">
    <location>
        <begin position="66"/>
        <end position="80"/>
    </location>
</feature>
<organism evidence="2 3">
    <name type="scientific">Mycena belliarum</name>
    <dbReference type="NCBI Taxonomy" id="1033014"/>
    <lineage>
        <taxon>Eukaryota</taxon>
        <taxon>Fungi</taxon>
        <taxon>Dikarya</taxon>
        <taxon>Basidiomycota</taxon>
        <taxon>Agaricomycotina</taxon>
        <taxon>Agaricomycetes</taxon>
        <taxon>Agaricomycetidae</taxon>
        <taxon>Agaricales</taxon>
        <taxon>Marasmiineae</taxon>
        <taxon>Mycenaceae</taxon>
        <taxon>Mycena</taxon>
    </lineage>
</organism>
<dbReference type="EMBL" id="JARJCN010000013">
    <property type="protein sequence ID" value="KAJ7095388.1"/>
    <property type="molecule type" value="Genomic_DNA"/>
</dbReference>
<gene>
    <name evidence="2" type="ORF">B0H15DRAFT_881428</name>
</gene>
<dbReference type="GO" id="GO:0005634">
    <property type="term" value="C:nucleus"/>
    <property type="evidence" value="ECO:0007669"/>
    <property type="project" value="TreeGrafter"/>
</dbReference>
<feature type="region of interest" description="Disordered" evidence="1">
    <location>
        <begin position="1"/>
        <end position="158"/>
    </location>
</feature>
<dbReference type="Gene3D" id="3.40.50.300">
    <property type="entry name" value="P-loop containing nucleotide triphosphate hydrolases"/>
    <property type="match status" value="1"/>
</dbReference>
<dbReference type="Proteomes" id="UP001222325">
    <property type="component" value="Unassembled WGS sequence"/>
</dbReference>
<keyword evidence="3" id="KW-1185">Reference proteome</keyword>
<feature type="compositionally biased region" description="Polar residues" evidence="1">
    <location>
        <begin position="123"/>
        <end position="135"/>
    </location>
</feature>
<sequence>MVNRKKGSSSAPKSKKQQTILDLFPKKGVSVIPQDPASPLPSSSLPTTPAASTTDEELDPRVVHYVSSSPEPGPVASTSEAGPIKLSSSKTSSNKLHSPRSVKPAFKGESRPPDSLVIDLTLHSESPTPFKTQPASPKPTYSIFAPRPKPTGPLSDEVAAVLPPPAKQKYPLFNIQPVKPPKTVSSSKVIATEAAEAPFPRRDSQHVRGPQTAFATSTHWRRSSEKPVQTPPSEPFQPRMDTSEGSALRTLTRISAPSFWEKEKCIESIPSEHKLDHPAIARLAASITSPPDASSFSEKLWSERWRPQRADGVLGNEANTVYLRDWLRALEVRFENSASLEGVSRRPGTGSEEPRGAKRPQVMRSVARAKKRQRRSSDGFIVSDASDYSSEVEGSTEADGDDEDGFQPSPRKDDAASAQTGSNIFGDHLANTIILFGPSGSGKTTAVYSCAEELGWEVFEVYPGIGKRNGASLDTLIGEVGKNHLVRKTQARAGLRRSRDEEVDPDNSDDFGFVTSKRRAGIRQSVILLEEVDILYKEDANFWPAVIRFIKDCKRAVILTCNELSLVPTSELPLQTLLEYRPCPAEVAGSYLHGLCCAEGHIVDRSVLTKLYAQGYDLRHTIHRLQMLCQGFPLGSRAALDWFLDWDAAPRQSVPHADLISFVDAYMMRDPLDRPTVRNGPHFFCPMLTTLQALALTRYEHGADAEMGFPVLADALDDGYGIYEWDTKIIDAVMSKTHGTRVPRGGAGTGVYLDLVNALRDNAAFPVGAMDRTVAHTEYVPWARQLIAMDDALEGVQRRGAGRSTRNSARHVRSISLDDGGRAALVGSSLG</sequence>
<dbReference type="PANTHER" id="PTHR23389:SF21">
    <property type="entry name" value="ATPASE FAMILY AAA DOMAIN-CONTAINING PROTEIN 5"/>
    <property type="match status" value="1"/>
</dbReference>
<dbReference type="GO" id="GO:0003677">
    <property type="term" value="F:DNA binding"/>
    <property type="evidence" value="ECO:0007669"/>
    <property type="project" value="TreeGrafter"/>
</dbReference>
<feature type="region of interest" description="Disordered" evidence="1">
    <location>
        <begin position="338"/>
        <end position="420"/>
    </location>
</feature>
<dbReference type="InterPro" id="IPR027417">
    <property type="entry name" value="P-loop_NTPase"/>
</dbReference>
<evidence type="ECO:0008006" key="4">
    <source>
        <dbReference type="Google" id="ProtNLM"/>
    </source>
</evidence>
<evidence type="ECO:0000313" key="2">
    <source>
        <dbReference type="EMBL" id="KAJ7095388.1"/>
    </source>
</evidence>
<feature type="compositionally biased region" description="Low complexity" evidence="1">
    <location>
        <begin position="40"/>
        <end position="53"/>
    </location>
</feature>
<comment type="caution">
    <text evidence="2">The sequence shown here is derived from an EMBL/GenBank/DDBJ whole genome shotgun (WGS) entry which is preliminary data.</text>
</comment>
<evidence type="ECO:0000256" key="1">
    <source>
        <dbReference type="SAM" id="MobiDB-lite"/>
    </source>
</evidence>
<feature type="compositionally biased region" description="Low complexity" evidence="1">
    <location>
        <begin position="85"/>
        <end position="96"/>
    </location>
</feature>
<proteinExistence type="predicted"/>
<dbReference type="SUPFAM" id="SSF52540">
    <property type="entry name" value="P-loop containing nucleoside triphosphate hydrolases"/>
    <property type="match status" value="1"/>
</dbReference>
<dbReference type="PANTHER" id="PTHR23389">
    <property type="entry name" value="CHROMOSOME TRANSMISSION FIDELITY FACTOR 18"/>
    <property type="match status" value="1"/>
</dbReference>
<name>A0AAD6XVD7_9AGAR</name>
<accession>A0AAD6XVD7</accession>